<dbReference type="InParanoid" id="A0A2T3A1R1"/>
<reference evidence="3 4" key="1">
    <citation type="journal article" date="2018" name="Mycol. Prog.">
        <title>Coniella lustricola, a new species from submerged detritus.</title>
        <authorList>
            <person name="Raudabaugh D.B."/>
            <person name="Iturriaga T."/>
            <person name="Carver A."/>
            <person name="Mondo S."/>
            <person name="Pangilinan J."/>
            <person name="Lipzen A."/>
            <person name="He G."/>
            <person name="Amirebrahimi M."/>
            <person name="Grigoriev I.V."/>
            <person name="Miller A.N."/>
        </authorList>
    </citation>
    <scope>NUCLEOTIDE SEQUENCE [LARGE SCALE GENOMIC DNA]</scope>
    <source>
        <strain evidence="3 4">B22-T-1</strain>
    </source>
</reference>
<feature type="region of interest" description="Disordered" evidence="1">
    <location>
        <begin position="1"/>
        <end position="21"/>
    </location>
</feature>
<evidence type="ECO:0000313" key="3">
    <source>
        <dbReference type="EMBL" id="PSR81255.1"/>
    </source>
</evidence>
<dbReference type="EMBL" id="KZ678507">
    <property type="protein sequence ID" value="PSR81255.1"/>
    <property type="molecule type" value="Genomic_DNA"/>
</dbReference>
<proteinExistence type="predicted"/>
<evidence type="ECO:0000256" key="1">
    <source>
        <dbReference type="SAM" id="MobiDB-lite"/>
    </source>
</evidence>
<keyword evidence="2" id="KW-0472">Membrane</keyword>
<accession>A0A2T3A1R1</accession>
<keyword evidence="2" id="KW-0812">Transmembrane</keyword>
<protein>
    <submittedName>
        <fullName evidence="3">Uncharacterized protein</fullName>
    </submittedName>
</protein>
<gene>
    <name evidence="3" type="ORF">BD289DRAFT_44635</name>
</gene>
<dbReference type="Proteomes" id="UP000241462">
    <property type="component" value="Unassembled WGS sequence"/>
</dbReference>
<sequence>MWKSTSEFGESDHLSPGGPSGVRLGSTTSGPRFAQNDLFQQKHLTKWSESPKNAHILHSTFLSETVILDAVDLAPKRLPPLPAGVAFSGFSSLPHLHFAGLAAIFFFFRVFAWAWLFFDCACTPTVARTLQETRPPDAGRLGSHVSPTQPAGCALPPSLLARFFYALGEEGVNQLAGQLCLLGFV</sequence>
<keyword evidence="2" id="KW-1133">Transmembrane helix</keyword>
<organism evidence="3 4">
    <name type="scientific">Coniella lustricola</name>
    <dbReference type="NCBI Taxonomy" id="2025994"/>
    <lineage>
        <taxon>Eukaryota</taxon>
        <taxon>Fungi</taxon>
        <taxon>Dikarya</taxon>
        <taxon>Ascomycota</taxon>
        <taxon>Pezizomycotina</taxon>
        <taxon>Sordariomycetes</taxon>
        <taxon>Sordariomycetidae</taxon>
        <taxon>Diaporthales</taxon>
        <taxon>Schizoparmaceae</taxon>
        <taxon>Coniella</taxon>
    </lineage>
</organism>
<evidence type="ECO:0000256" key="2">
    <source>
        <dbReference type="SAM" id="Phobius"/>
    </source>
</evidence>
<name>A0A2T3A1R1_9PEZI</name>
<evidence type="ECO:0000313" key="4">
    <source>
        <dbReference type="Proteomes" id="UP000241462"/>
    </source>
</evidence>
<feature type="transmembrane region" description="Helical" evidence="2">
    <location>
        <begin position="98"/>
        <end position="118"/>
    </location>
</feature>
<keyword evidence="4" id="KW-1185">Reference proteome</keyword>
<dbReference type="AlphaFoldDB" id="A0A2T3A1R1"/>